<protein>
    <submittedName>
        <fullName evidence="2">Uncharacterized protein</fullName>
    </submittedName>
</protein>
<dbReference type="Proteomes" id="UP000094008">
    <property type="component" value="Unassembled WGS sequence"/>
</dbReference>
<proteinExistence type="predicted"/>
<comment type="caution">
    <text evidence="2">The sequence shown here is derived from an EMBL/GenBank/DDBJ whole genome shotgun (WGS) entry which is preliminary data.</text>
</comment>
<keyword evidence="1" id="KW-0472">Membrane</keyword>
<accession>A0A1A0WBT9</accession>
<dbReference type="EMBL" id="LZSY01000051">
    <property type="protein sequence ID" value="OBB94620.1"/>
    <property type="molecule type" value="Genomic_DNA"/>
</dbReference>
<organism evidence="2 3">
    <name type="scientific">Mycolicibacterium peregrinum</name>
    <name type="common">Mycobacterium peregrinum</name>
    <dbReference type="NCBI Taxonomy" id="43304"/>
    <lineage>
        <taxon>Bacteria</taxon>
        <taxon>Bacillati</taxon>
        <taxon>Actinomycetota</taxon>
        <taxon>Actinomycetes</taxon>
        <taxon>Mycobacteriales</taxon>
        <taxon>Mycobacteriaceae</taxon>
        <taxon>Mycolicibacterium</taxon>
    </lineage>
</organism>
<evidence type="ECO:0000313" key="3">
    <source>
        <dbReference type="Proteomes" id="UP000094008"/>
    </source>
</evidence>
<name>A0A1A0WBT9_MYCPR</name>
<gene>
    <name evidence="2" type="ORF">A5779_19485</name>
</gene>
<feature type="transmembrane region" description="Helical" evidence="1">
    <location>
        <begin position="40"/>
        <end position="59"/>
    </location>
</feature>
<dbReference type="OrthoDB" id="4764223at2"/>
<dbReference type="RefSeq" id="WP_064880218.1">
    <property type="nucleotide sequence ID" value="NZ_LZSY01000051.1"/>
</dbReference>
<sequence>MTPSFGHWIVQQVGSTWKRGSLATKWKINLVLLSALLVEWLLPPAITVLAAGGILAYAYRLYRQSMKQAAREDDSQIHAYAGDSLSDDSLRWAVTTWSRGYRQ</sequence>
<evidence type="ECO:0000313" key="2">
    <source>
        <dbReference type="EMBL" id="OBB94620.1"/>
    </source>
</evidence>
<evidence type="ECO:0000256" key="1">
    <source>
        <dbReference type="SAM" id="Phobius"/>
    </source>
</evidence>
<keyword evidence="1" id="KW-1133">Transmembrane helix</keyword>
<reference evidence="3" key="1">
    <citation type="submission" date="2016-06" db="EMBL/GenBank/DDBJ databases">
        <authorList>
            <person name="Sutton G."/>
            <person name="Brinkac L."/>
            <person name="Sanka R."/>
            <person name="Adams M."/>
            <person name="Lau E."/>
            <person name="Mehaffy C."/>
            <person name="Tameris M."/>
            <person name="Hatherill M."/>
            <person name="Hanekom W."/>
            <person name="Mahomed H."/>
            <person name="Mcshane H."/>
        </authorList>
    </citation>
    <scope>NUCLEOTIDE SEQUENCE [LARGE SCALE GENOMIC DNA]</scope>
    <source>
        <strain evidence="3">852002-10433_SCH5171157</strain>
    </source>
</reference>
<dbReference type="AlphaFoldDB" id="A0A1A0WBT9"/>
<keyword evidence="1" id="KW-0812">Transmembrane</keyword>